<keyword evidence="2 4" id="KW-0560">Oxidoreductase</keyword>
<dbReference type="Gene3D" id="3.40.309.10">
    <property type="entry name" value="Aldehyde Dehydrogenase, Chain A, domain 2"/>
    <property type="match status" value="1"/>
</dbReference>
<dbReference type="InterPro" id="IPR015590">
    <property type="entry name" value="Aldehyde_DH_dom"/>
</dbReference>
<evidence type="ECO:0000313" key="4">
    <source>
        <dbReference type="EMBL" id="ARK32249.1"/>
    </source>
</evidence>
<keyword evidence="5" id="KW-1185">Reference proteome</keyword>
<evidence type="ECO:0000259" key="3">
    <source>
        <dbReference type="Pfam" id="PF00171"/>
    </source>
</evidence>
<dbReference type="KEGG" id="bkw:BkAM31D_21660"/>
<dbReference type="Proteomes" id="UP000193006">
    <property type="component" value="Chromosome"/>
</dbReference>
<dbReference type="GO" id="GO:0008911">
    <property type="term" value="F:lactaldehyde dehydrogenase (NAD+) activity"/>
    <property type="evidence" value="ECO:0007669"/>
    <property type="project" value="TreeGrafter"/>
</dbReference>
<evidence type="ECO:0000256" key="1">
    <source>
        <dbReference type="ARBA" id="ARBA00009986"/>
    </source>
</evidence>
<dbReference type="InterPro" id="IPR016163">
    <property type="entry name" value="Ald_DH_C"/>
</dbReference>
<dbReference type="GO" id="GO:0036243">
    <property type="term" value="F:succinate-semialdehyde dehydrogenase (NADP+) activity"/>
    <property type="evidence" value="ECO:0007669"/>
    <property type="project" value="UniProtKB-EC"/>
</dbReference>
<dbReference type="SUPFAM" id="SSF53720">
    <property type="entry name" value="ALDH-like"/>
    <property type="match status" value="1"/>
</dbReference>
<accession>A0A1X9MFM8</accession>
<dbReference type="STRING" id="199441.BkAM31D_21660"/>
<evidence type="ECO:0000256" key="2">
    <source>
        <dbReference type="ARBA" id="ARBA00023002"/>
    </source>
</evidence>
<protein>
    <submittedName>
        <fullName evidence="4">Succinate-semialdehyde dehydrogenase [NADP(+)] GabD</fullName>
        <ecNumber evidence="4">1.2.1.79</ecNumber>
    </submittedName>
</protein>
<organism evidence="4 5">
    <name type="scientific">Halalkalibacter krulwichiae</name>
    <dbReference type="NCBI Taxonomy" id="199441"/>
    <lineage>
        <taxon>Bacteria</taxon>
        <taxon>Bacillati</taxon>
        <taxon>Bacillota</taxon>
        <taxon>Bacilli</taxon>
        <taxon>Bacillales</taxon>
        <taxon>Bacillaceae</taxon>
        <taxon>Halalkalibacter</taxon>
    </lineage>
</organism>
<comment type="similarity">
    <text evidence="1">Belongs to the aldehyde dehydrogenase family.</text>
</comment>
<dbReference type="Pfam" id="PF00171">
    <property type="entry name" value="Aldedh"/>
    <property type="match status" value="1"/>
</dbReference>
<dbReference type="FunFam" id="3.40.605.10:FF:000007">
    <property type="entry name" value="NAD/NADP-dependent betaine aldehyde dehydrogenase"/>
    <property type="match status" value="1"/>
</dbReference>
<feature type="domain" description="Aldehyde dehydrogenase" evidence="3">
    <location>
        <begin position="28"/>
        <end position="478"/>
    </location>
</feature>
<gene>
    <name evidence="4" type="primary">gabD_2</name>
    <name evidence="4" type="ORF">BkAM31D_21660</name>
</gene>
<dbReference type="InterPro" id="IPR051020">
    <property type="entry name" value="ALDH-related_metabolic_enz"/>
</dbReference>
<dbReference type="InterPro" id="IPR016161">
    <property type="entry name" value="Ald_DH/histidinol_DH"/>
</dbReference>
<dbReference type="InterPro" id="IPR016162">
    <property type="entry name" value="Ald_DH_N"/>
</dbReference>
<evidence type="ECO:0000313" key="5">
    <source>
        <dbReference type="Proteomes" id="UP000193006"/>
    </source>
</evidence>
<dbReference type="CDD" id="cd07149">
    <property type="entry name" value="ALDH_y4uC"/>
    <property type="match status" value="1"/>
</dbReference>
<dbReference type="Gene3D" id="3.40.605.10">
    <property type="entry name" value="Aldehyde Dehydrogenase, Chain A, domain 1"/>
    <property type="match status" value="1"/>
</dbReference>
<proteinExistence type="inferred from homology"/>
<dbReference type="RefSeq" id="WP_066158309.1">
    <property type="nucleotide sequence ID" value="NZ_CP020814.1"/>
</dbReference>
<dbReference type="EMBL" id="CP020814">
    <property type="protein sequence ID" value="ARK32249.1"/>
    <property type="molecule type" value="Genomic_DNA"/>
</dbReference>
<sequence>MSKLVHNQNSTKTFLLINGNKVEAEKYESLFSPFSGEEIAQIAMADNQLTEEAITAAYNARDIMAKMPAYKRAEILEKVAILLKEKAEEAAEIISRESAKPIVFARGEVERTIETYKFSAEEAKRIHGETIPFDAAVGGVGRIGYTLREPIGVIGAITPFNFPMNLVAHKVGPAIAAGNTVVLKPASQTPLSALFIAELFEEAGLPAGVLNVVTGPGGVVGDAIVEDDRVSMVTFTGSPSVGIGIRNKAGLKKTTLELGSNSALIIDKNINIDEIVDRCIMGAFSNQGQVCISLQRVYAHEDVYEEFVEKFTEAAKKLKIGDPLDPETYISALISRKEAERVLDWIEETKSSTATITAGGNLKEGILEPTIIAGADSSLKVSCQEAFAPVVIVNKVRSVKEAIEQVNDSRFGLQAGIYTNDVRTALYASQALHVGGVIINDVPTYRVDQMPYGGVKESGTGREGIGYAIEEMTELKLVVWNQSENG</sequence>
<dbReference type="PANTHER" id="PTHR42991">
    <property type="entry name" value="ALDEHYDE DEHYDROGENASE"/>
    <property type="match status" value="1"/>
</dbReference>
<reference evidence="4 5" key="1">
    <citation type="submission" date="2017-04" db="EMBL/GenBank/DDBJ databases">
        <title>Bacillus krulwichiae AM31D Genome sequencing and assembly.</title>
        <authorList>
            <person name="Krulwich T.A."/>
            <person name="Anastor L."/>
            <person name="Ehrlich R."/>
            <person name="Ehrlich G.D."/>
            <person name="Janto B."/>
        </authorList>
    </citation>
    <scope>NUCLEOTIDE SEQUENCE [LARGE SCALE GENOMIC DNA]</scope>
    <source>
        <strain evidence="4 5">AM31D</strain>
    </source>
</reference>
<dbReference type="AlphaFoldDB" id="A0A1X9MFM8"/>
<name>A0A1X9MFM8_9BACI</name>
<dbReference type="EC" id="1.2.1.79" evidence="4"/>
<dbReference type="PANTHER" id="PTHR42991:SF1">
    <property type="entry name" value="ALDEHYDE DEHYDROGENASE"/>
    <property type="match status" value="1"/>
</dbReference>